<name>A0A6A6PJ49_9PEZI</name>
<dbReference type="PRINTS" id="PR00081">
    <property type="entry name" value="GDHRDH"/>
</dbReference>
<keyword evidence="5" id="KW-1185">Reference proteome</keyword>
<dbReference type="GO" id="GO:0016616">
    <property type="term" value="F:oxidoreductase activity, acting on the CH-OH group of donors, NAD or NADP as acceptor"/>
    <property type="evidence" value="ECO:0007669"/>
    <property type="project" value="UniProtKB-ARBA"/>
</dbReference>
<gene>
    <name evidence="4" type="ORF">BDY17DRAFT_256522</name>
</gene>
<dbReference type="GeneID" id="54472610"/>
<dbReference type="FunFam" id="3.40.50.720:FF:000084">
    <property type="entry name" value="Short-chain dehydrogenase reductase"/>
    <property type="match status" value="1"/>
</dbReference>
<evidence type="ECO:0000313" key="4">
    <source>
        <dbReference type="EMBL" id="KAF2479816.1"/>
    </source>
</evidence>
<keyword evidence="2" id="KW-0521">NADP</keyword>
<dbReference type="SUPFAM" id="SSF51735">
    <property type="entry name" value="NAD(P)-binding Rossmann-fold domains"/>
    <property type="match status" value="1"/>
</dbReference>
<sequence length="286" mass="30174">MSELSDIKVTDRFSLTGKAFVITGGARGIGFATAKAIAQLGGSVALIDVLDKPVDEFDTLTKRFNVKASYQRADITDQKSLETAFDESVKAMGGQIHGGVCGAGININQPLIEADWDYSLKLLQVNLMGTYWTAKLIAKHLAETKTPGSIVCIASLSGQGIHIPVQDAAIYNASKAGIKGMMGPLAVELGKYGIRINSVSPGAIHSPMTASLEQDAPQLLKWFKDAAPVQRMGVPEDITPTICLLLSDAGAFTTGADMVITGGIHAGRNDFVLPGEGAQWLQSATK</sequence>
<protein>
    <recommendedName>
        <fullName evidence="6">NAD(P)-binding protein</fullName>
    </recommendedName>
</protein>
<evidence type="ECO:0008006" key="6">
    <source>
        <dbReference type="Google" id="ProtNLM"/>
    </source>
</evidence>
<evidence type="ECO:0000256" key="1">
    <source>
        <dbReference type="ARBA" id="ARBA00006484"/>
    </source>
</evidence>
<dbReference type="InterPro" id="IPR002347">
    <property type="entry name" value="SDR_fam"/>
</dbReference>
<keyword evidence="3" id="KW-0560">Oxidoreductase</keyword>
<comment type="similarity">
    <text evidence="1">Belongs to the short-chain dehydrogenases/reductases (SDR) family.</text>
</comment>
<organism evidence="4 5">
    <name type="scientific">Neohortaea acidophila</name>
    <dbReference type="NCBI Taxonomy" id="245834"/>
    <lineage>
        <taxon>Eukaryota</taxon>
        <taxon>Fungi</taxon>
        <taxon>Dikarya</taxon>
        <taxon>Ascomycota</taxon>
        <taxon>Pezizomycotina</taxon>
        <taxon>Dothideomycetes</taxon>
        <taxon>Dothideomycetidae</taxon>
        <taxon>Mycosphaerellales</taxon>
        <taxon>Teratosphaeriaceae</taxon>
        <taxon>Neohortaea</taxon>
    </lineage>
</organism>
<dbReference type="EMBL" id="MU001640">
    <property type="protein sequence ID" value="KAF2479816.1"/>
    <property type="molecule type" value="Genomic_DNA"/>
</dbReference>
<dbReference type="RefSeq" id="XP_033586386.1">
    <property type="nucleotide sequence ID" value="XM_033731608.1"/>
</dbReference>
<dbReference type="AlphaFoldDB" id="A0A6A6PJ49"/>
<dbReference type="PANTHER" id="PTHR43008">
    <property type="entry name" value="BENZIL REDUCTASE"/>
    <property type="match status" value="1"/>
</dbReference>
<evidence type="ECO:0000256" key="2">
    <source>
        <dbReference type="ARBA" id="ARBA00022857"/>
    </source>
</evidence>
<dbReference type="OrthoDB" id="417891at2759"/>
<reference evidence="4" key="1">
    <citation type="journal article" date="2020" name="Stud. Mycol.">
        <title>101 Dothideomycetes genomes: a test case for predicting lifestyles and emergence of pathogens.</title>
        <authorList>
            <person name="Haridas S."/>
            <person name="Albert R."/>
            <person name="Binder M."/>
            <person name="Bloem J."/>
            <person name="Labutti K."/>
            <person name="Salamov A."/>
            <person name="Andreopoulos B."/>
            <person name="Baker S."/>
            <person name="Barry K."/>
            <person name="Bills G."/>
            <person name="Bluhm B."/>
            <person name="Cannon C."/>
            <person name="Castanera R."/>
            <person name="Culley D."/>
            <person name="Daum C."/>
            <person name="Ezra D."/>
            <person name="Gonzalez J."/>
            <person name="Henrissat B."/>
            <person name="Kuo A."/>
            <person name="Liang C."/>
            <person name="Lipzen A."/>
            <person name="Lutzoni F."/>
            <person name="Magnuson J."/>
            <person name="Mondo S."/>
            <person name="Nolan M."/>
            <person name="Ohm R."/>
            <person name="Pangilinan J."/>
            <person name="Park H.-J."/>
            <person name="Ramirez L."/>
            <person name="Alfaro M."/>
            <person name="Sun H."/>
            <person name="Tritt A."/>
            <person name="Yoshinaga Y."/>
            <person name="Zwiers L.-H."/>
            <person name="Turgeon B."/>
            <person name="Goodwin S."/>
            <person name="Spatafora J."/>
            <person name="Crous P."/>
            <person name="Grigoriev I."/>
        </authorList>
    </citation>
    <scope>NUCLEOTIDE SEQUENCE</scope>
    <source>
        <strain evidence="4">CBS 113389</strain>
    </source>
</reference>
<dbReference type="InterPro" id="IPR036291">
    <property type="entry name" value="NAD(P)-bd_dom_sf"/>
</dbReference>
<dbReference type="Pfam" id="PF13561">
    <property type="entry name" value="adh_short_C2"/>
    <property type="match status" value="1"/>
</dbReference>
<evidence type="ECO:0000256" key="3">
    <source>
        <dbReference type="ARBA" id="ARBA00023002"/>
    </source>
</evidence>
<dbReference type="PANTHER" id="PTHR43008:SF4">
    <property type="entry name" value="CHAIN DEHYDROGENASE, PUTATIVE (AFU_ORTHOLOGUE AFUA_4G08710)-RELATED"/>
    <property type="match status" value="1"/>
</dbReference>
<accession>A0A6A6PJ49</accession>
<evidence type="ECO:0000313" key="5">
    <source>
        <dbReference type="Proteomes" id="UP000799767"/>
    </source>
</evidence>
<proteinExistence type="inferred from homology"/>
<dbReference type="Proteomes" id="UP000799767">
    <property type="component" value="Unassembled WGS sequence"/>
</dbReference>
<dbReference type="Gene3D" id="3.40.50.720">
    <property type="entry name" value="NAD(P)-binding Rossmann-like Domain"/>
    <property type="match status" value="1"/>
</dbReference>
<dbReference type="GO" id="GO:0050664">
    <property type="term" value="F:oxidoreductase activity, acting on NAD(P)H, oxygen as acceptor"/>
    <property type="evidence" value="ECO:0007669"/>
    <property type="project" value="TreeGrafter"/>
</dbReference>